<dbReference type="FunFam" id="3.40.50.720:FF:000203">
    <property type="entry name" value="D-3-phosphoglycerate dehydrogenase (SerA)"/>
    <property type="match status" value="1"/>
</dbReference>
<dbReference type="EC" id="1.1.1.95" evidence="6"/>
<keyword evidence="3" id="KW-0520">NAD</keyword>
<dbReference type="InterPro" id="IPR050857">
    <property type="entry name" value="D-2-hydroxyacid_DH"/>
</dbReference>
<evidence type="ECO:0000259" key="4">
    <source>
        <dbReference type="Pfam" id="PF00389"/>
    </source>
</evidence>
<sequence>MTELKLAVLDDYQGTAKDLGDWGQLAPGTDVEFFHDHVVDEKALVNRLKDFDMVMGMRERTPFTRSILTQLPKLKLLMTTGLRNASFDIEAATELGIPVCGAPGSGEGPTELTWGLIISMLRHIHEEDQRSRDGSWGTTVGVGLKGKTLGLIGLGHIGSLVARVGSAFDMNIIAWSQNMTAEQAAGCDATLVDKETLFKEADIVSVHLVLSDRSRGLVGAAELALMKPTAYLVNISRGPIVDEKALIDVLERKAIAGAALDTFDIEPLPLSHPLFKTPNTLICPHLGYVTEESYRAFYSGIIENVRAFTSGEPVRVINSDVLTSNRFRGYE</sequence>
<feature type="domain" description="D-isomer specific 2-hydroxyacid dehydrogenase catalytic" evidence="4">
    <location>
        <begin position="30"/>
        <end position="315"/>
    </location>
</feature>
<reference evidence="6" key="1">
    <citation type="submission" date="2015-10" db="EMBL/GenBank/DDBJ databases">
        <authorList>
            <person name="Gilbert D.G."/>
        </authorList>
    </citation>
    <scope>NUCLEOTIDE SEQUENCE</scope>
</reference>
<evidence type="ECO:0000313" key="6">
    <source>
        <dbReference type="EMBL" id="CUV01868.1"/>
    </source>
</evidence>
<dbReference type="InterPro" id="IPR006139">
    <property type="entry name" value="D-isomer_2_OHA_DH_cat_dom"/>
</dbReference>
<dbReference type="PANTHER" id="PTHR42789:SF1">
    <property type="entry name" value="D-ISOMER SPECIFIC 2-HYDROXYACID DEHYDROGENASE FAMILY PROTEIN (AFU_ORTHOLOGUE AFUA_6G10090)"/>
    <property type="match status" value="1"/>
</dbReference>
<dbReference type="Pfam" id="PF02826">
    <property type="entry name" value="2-Hacid_dh_C"/>
    <property type="match status" value="1"/>
</dbReference>
<keyword evidence="2 6" id="KW-0560">Oxidoreductase</keyword>
<dbReference type="InterPro" id="IPR036291">
    <property type="entry name" value="NAD(P)-bd_dom_sf"/>
</dbReference>
<dbReference type="EMBL" id="FAXA01000146">
    <property type="protein sequence ID" value="CUV01868.1"/>
    <property type="molecule type" value="Genomic_DNA"/>
</dbReference>
<dbReference type="SUPFAM" id="SSF51735">
    <property type="entry name" value="NAD(P)-binding Rossmann-fold domains"/>
    <property type="match status" value="1"/>
</dbReference>
<comment type="similarity">
    <text evidence="1">Belongs to the D-isomer specific 2-hydroxyacid dehydrogenase family.</text>
</comment>
<dbReference type="CDD" id="cd12169">
    <property type="entry name" value="PGDH_like_1"/>
    <property type="match status" value="1"/>
</dbReference>
<evidence type="ECO:0000256" key="1">
    <source>
        <dbReference type="ARBA" id="ARBA00005854"/>
    </source>
</evidence>
<evidence type="ECO:0000259" key="5">
    <source>
        <dbReference type="Pfam" id="PF02826"/>
    </source>
</evidence>
<dbReference type="GO" id="GO:0004617">
    <property type="term" value="F:phosphoglycerate dehydrogenase activity"/>
    <property type="evidence" value="ECO:0007669"/>
    <property type="project" value="UniProtKB-EC"/>
</dbReference>
<accession>A0A160V821</accession>
<dbReference type="GO" id="GO:0051287">
    <property type="term" value="F:NAD binding"/>
    <property type="evidence" value="ECO:0007669"/>
    <property type="project" value="InterPro"/>
</dbReference>
<evidence type="ECO:0000256" key="3">
    <source>
        <dbReference type="ARBA" id="ARBA00023027"/>
    </source>
</evidence>
<organism evidence="6">
    <name type="scientific">hydrothermal vent metagenome</name>
    <dbReference type="NCBI Taxonomy" id="652676"/>
    <lineage>
        <taxon>unclassified sequences</taxon>
        <taxon>metagenomes</taxon>
        <taxon>ecological metagenomes</taxon>
    </lineage>
</organism>
<proteinExistence type="inferred from homology"/>
<dbReference type="InterPro" id="IPR006140">
    <property type="entry name" value="D-isomer_DH_NAD-bd"/>
</dbReference>
<name>A0A160V821_9ZZZZ</name>
<feature type="domain" description="D-isomer specific 2-hydroxyacid dehydrogenase NAD-binding" evidence="5">
    <location>
        <begin position="115"/>
        <end position="287"/>
    </location>
</feature>
<dbReference type="PANTHER" id="PTHR42789">
    <property type="entry name" value="D-ISOMER SPECIFIC 2-HYDROXYACID DEHYDROGENASE FAMILY PROTEIN (AFU_ORTHOLOGUE AFUA_6G10090)"/>
    <property type="match status" value="1"/>
</dbReference>
<dbReference type="SUPFAM" id="SSF52283">
    <property type="entry name" value="Formate/glycerate dehydrogenase catalytic domain-like"/>
    <property type="match status" value="1"/>
</dbReference>
<dbReference type="InterPro" id="IPR029753">
    <property type="entry name" value="D-isomer_DH_CS"/>
</dbReference>
<gene>
    <name evidence="6" type="ORF">MGWOODY_Clf1116</name>
</gene>
<dbReference type="Gene3D" id="3.40.50.720">
    <property type="entry name" value="NAD(P)-binding Rossmann-like Domain"/>
    <property type="match status" value="2"/>
</dbReference>
<evidence type="ECO:0000256" key="2">
    <source>
        <dbReference type="ARBA" id="ARBA00023002"/>
    </source>
</evidence>
<dbReference type="Pfam" id="PF00389">
    <property type="entry name" value="2-Hacid_dh"/>
    <property type="match status" value="1"/>
</dbReference>
<dbReference type="AlphaFoldDB" id="A0A160V821"/>
<protein>
    <submittedName>
        <fullName evidence="6">D-3-phosphoglycerate dehydrogenase</fullName>
        <ecNumber evidence="6">1.1.1.95</ecNumber>
    </submittedName>
</protein>
<dbReference type="PROSITE" id="PS00671">
    <property type="entry name" value="D_2_HYDROXYACID_DH_3"/>
    <property type="match status" value="1"/>
</dbReference>